<gene>
    <name evidence="3" type="ORF">CASFOL_031558</name>
</gene>
<dbReference type="SUPFAM" id="SSF56112">
    <property type="entry name" value="Protein kinase-like (PK-like)"/>
    <property type="match status" value="1"/>
</dbReference>
<dbReference type="PROSITE" id="PS50011">
    <property type="entry name" value="PROTEIN_KINASE_DOM"/>
    <property type="match status" value="1"/>
</dbReference>
<organism evidence="3 4">
    <name type="scientific">Castilleja foliolosa</name>
    <dbReference type="NCBI Taxonomy" id="1961234"/>
    <lineage>
        <taxon>Eukaryota</taxon>
        <taxon>Viridiplantae</taxon>
        <taxon>Streptophyta</taxon>
        <taxon>Embryophyta</taxon>
        <taxon>Tracheophyta</taxon>
        <taxon>Spermatophyta</taxon>
        <taxon>Magnoliopsida</taxon>
        <taxon>eudicotyledons</taxon>
        <taxon>Gunneridae</taxon>
        <taxon>Pentapetalae</taxon>
        <taxon>asterids</taxon>
        <taxon>lamiids</taxon>
        <taxon>Lamiales</taxon>
        <taxon>Orobanchaceae</taxon>
        <taxon>Pedicularideae</taxon>
        <taxon>Castillejinae</taxon>
        <taxon>Castilleja</taxon>
    </lineage>
</organism>
<proteinExistence type="predicted"/>
<feature type="compositionally biased region" description="Basic and acidic residues" evidence="1">
    <location>
        <begin position="63"/>
        <end position="76"/>
    </location>
</feature>
<dbReference type="PROSITE" id="PS00108">
    <property type="entry name" value="PROTEIN_KINASE_ST"/>
    <property type="match status" value="1"/>
</dbReference>
<dbReference type="Gene3D" id="3.30.200.20">
    <property type="entry name" value="Phosphorylase Kinase, domain 1"/>
    <property type="match status" value="1"/>
</dbReference>
<dbReference type="InterPro" id="IPR001245">
    <property type="entry name" value="Ser-Thr/Tyr_kinase_cat_dom"/>
</dbReference>
<dbReference type="Pfam" id="PF07714">
    <property type="entry name" value="PK_Tyr_Ser-Thr"/>
    <property type="match status" value="1"/>
</dbReference>
<dbReference type="InterPro" id="IPR051681">
    <property type="entry name" value="Ser/Thr_Kinases-Pseudokinases"/>
</dbReference>
<dbReference type="CDD" id="cd13999">
    <property type="entry name" value="STKc_MAP3K-like"/>
    <property type="match status" value="1"/>
</dbReference>
<dbReference type="EMBL" id="JAVIJP010000053">
    <property type="protein sequence ID" value="KAL3624890.1"/>
    <property type="molecule type" value="Genomic_DNA"/>
</dbReference>
<dbReference type="SMART" id="SM00220">
    <property type="entry name" value="S_TKc"/>
    <property type="match status" value="1"/>
</dbReference>
<evidence type="ECO:0000313" key="4">
    <source>
        <dbReference type="Proteomes" id="UP001632038"/>
    </source>
</evidence>
<dbReference type="PRINTS" id="PR00109">
    <property type="entry name" value="TYRKINASE"/>
</dbReference>
<feature type="region of interest" description="Disordered" evidence="1">
    <location>
        <begin position="40"/>
        <end position="114"/>
    </location>
</feature>
<feature type="domain" description="Protein kinase" evidence="2">
    <location>
        <begin position="149"/>
        <end position="408"/>
    </location>
</feature>
<accession>A0ABD3C507</accession>
<dbReference type="InterPro" id="IPR008271">
    <property type="entry name" value="Ser/Thr_kinase_AS"/>
</dbReference>
<evidence type="ECO:0000259" key="2">
    <source>
        <dbReference type="PROSITE" id="PS50011"/>
    </source>
</evidence>
<protein>
    <recommendedName>
        <fullName evidence="2">Protein kinase domain-containing protein</fullName>
    </recommendedName>
</protein>
<comment type="caution">
    <text evidence="3">The sequence shown here is derived from an EMBL/GenBank/DDBJ whole genome shotgun (WGS) entry which is preliminary data.</text>
</comment>
<dbReference type="AlphaFoldDB" id="A0ABD3C507"/>
<evidence type="ECO:0000313" key="3">
    <source>
        <dbReference type="EMBL" id="KAL3624890.1"/>
    </source>
</evidence>
<evidence type="ECO:0000256" key="1">
    <source>
        <dbReference type="SAM" id="MobiDB-lite"/>
    </source>
</evidence>
<dbReference type="FunFam" id="1.10.510.10:FF:000316">
    <property type="entry name" value="serine/threonine-protein kinase HT1"/>
    <property type="match status" value="1"/>
</dbReference>
<keyword evidence="4" id="KW-1185">Reference proteome</keyword>
<dbReference type="PANTHER" id="PTHR44329:SF73">
    <property type="entry name" value="OS01G0201200 PROTEIN"/>
    <property type="match status" value="1"/>
</dbReference>
<dbReference type="Gene3D" id="1.10.510.10">
    <property type="entry name" value="Transferase(Phosphotransferase) domain 1"/>
    <property type="match status" value="1"/>
</dbReference>
<sequence>MEEEATSWIRRAKYSHTVCHRFDASRLNIVPFTVNPTQTTNINTVQTQKSPSSNRPRAISPHPETKLSDTFKEARSSQKRFSTPTPRRKQPGPKSPRSTSPLKYFGSMKFNDKSKSRKDSAWTKYLNHGGGRVTSVVTADEHMVDLSKLFLGNKFAHGAHSRLYHGVYMDEPVAIKMIIVPDDDENEALGPRLEQQFLREVTLLSRLRHENIIKFIAAFRKPAVFCIIAEYLSEGSLRSYLHKHKEPLPLPKLLSMALDIARGMEYIHSQGVIHRDLKPENILITEDFRLKVADFGIACEEAYCDLLVDDPGTYRWMAPEMIKRKKYGRKVDVYGFGLILWELVSGTIPYEDMTPIQAAFAVVNKNMRPCVPKDCSPAMTALIEQCWCLQSDKRPEFWQIVKVLEEFESSLALDGTLNLVQNPIFHDPKKGMLHWIQKLGHQSDNTSSMPKPKFT</sequence>
<dbReference type="PANTHER" id="PTHR44329">
    <property type="entry name" value="SERINE/THREONINE-PROTEIN KINASE TNNI3K-RELATED"/>
    <property type="match status" value="1"/>
</dbReference>
<dbReference type="InterPro" id="IPR000719">
    <property type="entry name" value="Prot_kinase_dom"/>
</dbReference>
<reference evidence="4" key="1">
    <citation type="journal article" date="2024" name="IScience">
        <title>Strigolactones Initiate the Formation of Haustorium-like Structures in Castilleja.</title>
        <authorList>
            <person name="Buerger M."/>
            <person name="Peterson D."/>
            <person name="Chory J."/>
        </authorList>
    </citation>
    <scope>NUCLEOTIDE SEQUENCE [LARGE SCALE GENOMIC DNA]</scope>
</reference>
<dbReference type="InterPro" id="IPR011009">
    <property type="entry name" value="Kinase-like_dom_sf"/>
</dbReference>
<name>A0ABD3C507_9LAMI</name>
<dbReference type="Proteomes" id="UP001632038">
    <property type="component" value="Unassembled WGS sequence"/>
</dbReference>